<sequence length="77" mass="7920">MNKIAPYWKAVVGFVAPGAVLIGSAVTEASAGAEHITTGEWVTAVVACIVTSAAVYGTPNRDPEAEHQDESVQPPNA</sequence>
<comment type="caution">
    <text evidence="2">The sequence shown here is derived from an EMBL/GenBank/DDBJ whole genome shotgun (WGS) entry which is preliminary data.</text>
</comment>
<keyword evidence="3" id="KW-1185">Reference proteome</keyword>
<evidence type="ECO:0008006" key="4">
    <source>
        <dbReference type="Google" id="ProtNLM"/>
    </source>
</evidence>
<evidence type="ECO:0000313" key="3">
    <source>
        <dbReference type="Proteomes" id="UP001201161"/>
    </source>
</evidence>
<feature type="compositionally biased region" description="Basic and acidic residues" evidence="1">
    <location>
        <begin position="61"/>
        <end position="70"/>
    </location>
</feature>
<evidence type="ECO:0000313" key="2">
    <source>
        <dbReference type="EMBL" id="MCF6376887.1"/>
    </source>
</evidence>
<proteinExistence type="predicted"/>
<accession>A0ABS9H9G0</accession>
<organism evidence="2 3">
    <name type="scientific">Nocardioides potassii</name>
    <dbReference type="NCBI Taxonomy" id="2911371"/>
    <lineage>
        <taxon>Bacteria</taxon>
        <taxon>Bacillati</taxon>
        <taxon>Actinomycetota</taxon>
        <taxon>Actinomycetes</taxon>
        <taxon>Propionibacteriales</taxon>
        <taxon>Nocardioidaceae</taxon>
        <taxon>Nocardioides</taxon>
    </lineage>
</organism>
<dbReference type="RefSeq" id="WP_236399717.1">
    <property type="nucleotide sequence ID" value="NZ_JAKJHZ010000005.1"/>
</dbReference>
<name>A0ABS9H9G0_9ACTN</name>
<dbReference type="EMBL" id="JAKJHZ010000005">
    <property type="protein sequence ID" value="MCF6376887.1"/>
    <property type="molecule type" value="Genomic_DNA"/>
</dbReference>
<evidence type="ECO:0000256" key="1">
    <source>
        <dbReference type="SAM" id="MobiDB-lite"/>
    </source>
</evidence>
<gene>
    <name evidence="2" type="ORF">L2K70_04665</name>
</gene>
<reference evidence="2 3" key="1">
    <citation type="submission" date="2022-01" db="EMBL/GenBank/DDBJ databases">
        <title>Nocardioides sp. nov., an actinomycete isolated from mining soil.</title>
        <authorList>
            <person name="Liu L."/>
        </authorList>
    </citation>
    <scope>NUCLEOTIDE SEQUENCE [LARGE SCALE GENOMIC DNA]</scope>
    <source>
        <strain evidence="2 3">KLBMP 9356</strain>
    </source>
</reference>
<feature type="region of interest" description="Disordered" evidence="1">
    <location>
        <begin position="58"/>
        <end position="77"/>
    </location>
</feature>
<protein>
    <recommendedName>
        <fullName evidence="4">Holin</fullName>
    </recommendedName>
</protein>
<dbReference type="Proteomes" id="UP001201161">
    <property type="component" value="Unassembled WGS sequence"/>
</dbReference>